<dbReference type="InterPro" id="IPR031730">
    <property type="entry name" value="Carbam_trans_C"/>
</dbReference>
<dbReference type="Pfam" id="PF16861">
    <property type="entry name" value="Carbam_trans_C"/>
    <property type="match status" value="1"/>
</dbReference>
<dbReference type="EMBL" id="CP019384">
    <property type="protein sequence ID" value="QAT17008.1"/>
    <property type="molecule type" value="Genomic_DNA"/>
</dbReference>
<dbReference type="SUPFAM" id="SSF53067">
    <property type="entry name" value="Actin-like ATPase domain"/>
    <property type="match status" value="1"/>
</dbReference>
<dbReference type="InterPro" id="IPR051338">
    <property type="entry name" value="NodU/CmcH_Carbamoyltrnsfr"/>
</dbReference>
<reference evidence="4 5" key="1">
    <citation type="submission" date="2017-01" db="EMBL/GenBank/DDBJ databases">
        <title>First insights into the biology of 'candidatus Vampirococcus archaeovorus'.</title>
        <authorList>
            <person name="Kizina J."/>
            <person name="Jordan S."/>
            <person name="Stueber K."/>
            <person name="Reinhardt R."/>
            <person name="Harder J."/>
        </authorList>
    </citation>
    <scope>NUCLEOTIDE SEQUENCE [LARGE SCALE GENOMIC DNA]</scope>
    <source>
        <strain evidence="4 5">LiM</strain>
    </source>
</reference>
<dbReference type="GO" id="GO:0003824">
    <property type="term" value="F:catalytic activity"/>
    <property type="evidence" value="ECO:0007669"/>
    <property type="project" value="InterPro"/>
</dbReference>
<dbReference type="PANTHER" id="PTHR34847:SF1">
    <property type="entry name" value="NODULATION PROTEIN U"/>
    <property type="match status" value="1"/>
</dbReference>
<feature type="domain" description="Carbamoyltransferase C-terminal" evidence="3">
    <location>
        <begin position="401"/>
        <end position="569"/>
    </location>
</feature>
<dbReference type="AlphaFoldDB" id="A0A410P4K9"/>
<gene>
    <name evidence="4" type="ORF">BU251_04295</name>
</gene>
<sequence length="570" mass="64432">MKILGIAAPFGHDASAALLVDGKVVAAVEEERFSRRKHAKDECPRQSVKFCLETAGLKPQDIDAVAFPWALSALRQRRWEYFFRTFVSNPSRAYKKFFRNMKEYRGQAAFIARTLRESGFDKHQPQIHWIEHHIAHAASSYFLSGFKTAAVLSIDGGGEITSTLIGRAEGAAISKIKEIVAPDSLGNFYSTMTEYLGFEREDGEYKVMGMAPYGDAWKVNLDHILWWNPRRRTYRCNDDYVWVPRSKRARPDKVYSRKMIKEFGPEREGDELNVPYIHIAAATQRKLEDTTIRLLETYLAQELKSHGNLCFAGGCALNVSLNRILLKHPLVKNLWVQPSSHDAGGSIGAAAYAAAQLGDKIAPMEHVYLGPEFTNAQIEPVLKASGFRFEKCADICETASSLLKDGKIVGWFQGRMEWGPRALGNRSILGNPTIRGTNDRINAIIKFRESWRPFCPSMLKEYASDILGSDHPAPFMTFAFDVAPHWKERIPEAVHVDGTCRPQVVDERHNPKFHRLISLFHKKTRVPVVINTSLNRRGEPMICSPQDAILMFRESGLEYLAIGDYLVKKS</sequence>
<accession>A0A410P4K9</accession>
<dbReference type="InterPro" id="IPR038152">
    <property type="entry name" value="Carbam_trans_C_sf"/>
</dbReference>
<dbReference type="Gene3D" id="3.30.420.40">
    <property type="match status" value="2"/>
</dbReference>
<dbReference type="RefSeq" id="WP_128699649.1">
    <property type="nucleotide sequence ID" value="NZ_CP019384.1"/>
</dbReference>
<evidence type="ECO:0000259" key="2">
    <source>
        <dbReference type="Pfam" id="PF02543"/>
    </source>
</evidence>
<dbReference type="InterPro" id="IPR003696">
    <property type="entry name" value="Carbtransf_dom"/>
</dbReference>
<dbReference type="InterPro" id="IPR043129">
    <property type="entry name" value="ATPase_NBD"/>
</dbReference>
<evidence type="ECO:0000259" key="3">
    <source>
        <dbReference type="Pfam" id="PF16861"/>
    </source>
</evidence>
<evidence type="ECO:0000313" key="5">
    <source>
        <dbReference type="Proteomes" id="UP000287243"/>
    </source>
</evidence>
<proteinExistence type="inferred from homology"/>
<protein>
    <recommendedName>
        <fullName evidence="6">Carbamoyltransferase</fullName>
    </recommendedName>
</protein>
<dbReference type="OrthoDB" id="9780777at2"/>
<keyword evidence="5" id="KW-1185">Reference proteome</keyword>
<feature type="domain" description="Carbamoyltransferase" evidence="2">
    <location>
        <begin position="2"/>
        <end position="350"/>
    </location>
</feature>
<dbReference type="KEGG" id="vai:BU251_04295"/>
<dbReference type="CDD" id="cd24098">
    <property type="entry name" value="ASKHA_NBD_TobZ_N"/>
    <property type="match status" value="1"/>
</dbReference>
<dbReference type="PANTHER" id="PTHR34847">
    <property type="entry name" value="NODULATION PROTEIN U"/>
    <property type="match status" value="1"/>
</dbReference>
<comment type="similarity">
    <text evidence="1">Belongs to the NodU/CmcH family.</text>
</comment>
<evidence type="ECO:0008006" key="6">
    <source>
        <dbReference type="Google" id="ProtNLM"/>
    </source>
</evidence>
<organism evidence="4 5">
    <name type="scientific">Velamenicoccus archaeovorus</name>
    <dbReference type="NCBI Taxonomy" id="1930593"/>
    <lineage>
        <taxon>Bacteria</taxon>
        <taxon>Pseudomonadati</taxon>
        <taxon>Candidatus Omnitrophota</taxon>
        <taxon>Candidatus Velamenicoccus</taxon>
    </lineage>
</organism>
<dbReference type="Pfam" id="PF02543">
    <property type="entry name" value="Carbam_trans_N"/>
    <property type="match status" value="1"/>
</dbReference>
<evidence type="ECO:0000313" key="4">
    <source>
        <dbReference type="EMBL" id="QAT17008.1"/>
    </source>
</evidence>
<dbReference type="Proteomes" id="UP000287243">
    <property type="component" value="Chromosome"/>
</dbReference>
<name>A0A410P4K9_VELA1</name>
<dbReference type="Gene3D" id="3.90.870.20">
    <property type="entry name" value="Carbamoyltransferase, C-terminal domain"/>
    <property type="match status" value="1"/>
</dbReference>
<evidence type="ECO:0000256" key="1">
    <source>
        <dbReference type="ARBA" id="ARBA00006129"/>
    </source>
</evidence>